<keyword evidence="11" id="KW-1185">Reference proteome</keyword>
<evidence type="ECO:0000256" key="7">
    <source>
        <dbReference type="ARBA" id="ARBA00023034"/>
    </source>
</evidence>
<evidence type="ECO:0000313" key="10">
    <source>
        <dbReference type="EMBL" id="KLO10971.1"/>
    </source>
</evidence>
<evidence type="ECO:0000256" key="9">
    <source>
        <dbReference type="SAM" id="Phobius"/>
    </source>
</evidence>
<name>A0A0H2S1W7_9AGAM</name>
<accession>A0A0H2S1W7</accession>
<reference evidence="10 11" key="1">
    <citation type="submission" date="2015-04" db="EMBL/GenBank/DDBJ databases">
        <title>Complete genome sequence of Schizopora paradoxa KUC8140, a cosmopolitan wood degrader in East Asia.</title>
        <authorList>
            <consortium name="DOE Joint Genome Institute"/>
            <person name="Min B."/>
            <person name="Park H."/>
            <person name="Jang Y."/>
            <person name="Kim J.-J."/>
            <person name="Kim K.H."/>
            <person name="Pangilinan J."/>
            <person name="Lipzen A."/>
            <person name="Riley R."/>
            <person name="Grigoriev I.V."/>
            <person name="Spatafora J.W."/>
            <person name="Choi I.-G."/>
        </authorList>
    </citation>
    <scope>NUCLEOTIDE SEQUENCE [LARGE SCALE GENOMIC DNA]</scope>
    <source>
        <strain evidence="10 11">KUC8140</strain>
    </source>
</reference>
<dbReference type="PANTHER" id="PTHR12952">
    <property type="entry name" value="SYS1"/>
    <property type="match status" value="1"/>
</dbReference>
<evidence type="ECO:0000256" key="5">
    <source>
        <dbReference type="ARBA" id="ARBA00022927"/>
    </source>
</evidence>
<evidence type="ECO:0000256" key="6">
    <source>
        <dbReference type="ARBA" id="ARBA00022989"/>
    </source>
</evidence>
<gene>
    <name evidence="10" type="ORF">SCHPADRAFT_831803</name>
</gene>
<protein>
    <recommendedName>
        <fullName evidence="12">Integral membrane protein S linking to the trans Golgi network-domain-containing protein</fullName>
    </recommendedName>
</protein>
<dbReference type="GO" id="GO:0000139">
    <property type="term" value="C:Golgi membrane"/>
    <property type="evidence" value="ECO:0007669"/>
    <property type="project" value="UniProtKB-SubCell"/>
</dbReference>
<keyword evidence="7" id="KW-0333">Golgi apparatus</keyword>
<evidence type="ECO:0000256" key="4">
    <source>
        <dbReference type="ARBA" id="ARBA00022692"/>
    </source>
</evidence>
<evidence type="ECO:0000256" key="8">
    <source>
        <dbReference type="ARBA" id="ARBA00023136"/>
    </source>
</evidence>
<keyword evidence="3" id="KW-0813">Transport</keyword>
<keyword evidence="5" id="KW-0653">Protein transport</keyword>
<feature type="transmembrane region" description="Helical" evidence="9">
    <location>
        <begin position="179"/>
        <end position="200"/>
    </location>
</feature>
<dbReference type="GO" id="GO:0034067">
    <property type="term" value="P:protein localization to Golgi apparatus"/>
    <property type="evidence" value="ECO:0007669"/>
    <property type="project" value="TreeGrafter"/>
</dbReference>
<dbReference type="STRING" id="27342.A0A0H2S1W7"/>
<dbReference type="Pfam" id="PF09801">
    <property type="entry name" value="SYS1"/>
    <property type="match status" value="2"/>
</dbReference>
<evidence type="ECO:0000256" key="3">
    <source>
        <dbReference type="ARBA" id="ARBA00022448"/>
    </source>
</evidence>
<comment type="subcellular location">
    <subcellularLocation>
        <location evidence="1">Golgi apparatus membrane</location>
        <topology evidence="1">Multi-pass membrane protein</topology>
    </subcellularLocation>
</comment>
<dbReference type="EMBL" id="KQ086012">
    <property type="protein sequence ID" value="KLO10971.1"/>
    <property type="molecule type" value="Genomic_DNA"/>
</dbReference>
<feature type="transmembrane region" description="Helical" evidence="9">
    <location>
        <begin position="155"/>
        <end position="173"/>
    </location>
</feature>
<dbReference type="GO" id="GO:0005802">
    <property type="term" value="C:trans-Golgi network"/>
    <property type="evidence" value="ECO:0007669"/>
    <property type="project" value="TreeGrafter"/>
</dbReference>
<evidence type="ECO:0000256" key="1">
    <source>
        <dbReference type="ARBA" id="ARBA00004653"/>
    </source>
</evidence>
<comment type="similarity">
    <text evidence="2">Belongs to the SYS1 family.</text>
</comment>
<keyword evidence="8 9" id="KW-0472">Membrane</keyword>
<evidence type="ECO:0000256" key="2">
    <source>
        <dbReference type="ARBA" id="ARBA00008160"/>
    </source>
</evidence>
<dbReference type="OrthoDB" id="542931at2759"/>
<dbReference type="GO" id="GO:0043001">
    <property type="term" value="P:Golgi to plasma membrane protein transport"/>
    <property type="evidence" value="ECO:0007669"/>
    <property type="project" value="TreeGrafter"/>
</dbReference>
<dbReference type="GO" id="GO:0005829">
    <property type="term" value="C:cytosol"/>
    <property type="evidence" value="ECO:0007669"/>
    <property type="project" value="GOC"/>
</dbReference>
<feature type="transmembrane region" description="Helical" evidence="9">
    <location>
        <begin position="21"/>
        <end position="44"/>
    </location>
</feature>
<organism evidence="10 11">
    <name type="scientific">Schizopora paradoxa</name>
    <dbReference type="NCBI Taxonomy" id="27342"/>
    <lineage>
        <taxon>Eukaryota</taxon>
        <taxon>Fungi</taxon>
        <taxon>Dikarya</taxon>
        <taxon>Basidiomycota</taxon>
        <taxon>Agaricomycotina</taxon>
        <taxon>Agaricomycetes</taxon>
        <taxon>Hymenochaetales</taxon>
        <taxon>Schizoporaceae</taxon>
        <taxon>Schizopora</taxon>
    </lineage>
</organism>
<dbReference type="AlphaFoldDB" id="A0A0H2S1W7"/>
<keyword evidence="6 9" id="KW-1133">Transmembrane helix</keyword>
<keyword evidence="4 9" id="KW-0812">Transmembrane</keyword>
<dbReference type="GO" id="GO:0006895">
    <property type="term" value="P:Golgi to endosome transport"/>
    <property type="evidence" value="ECO:0007669"/>
    <property type="project" value="TreeGrafter"/>
</dbReference>
<evidence type="ECO:0000313" key="11">
    <source>
        <dbReference type="Proteomes" id="UP000053477"/>
    </source>
</evidence>
<proteinExistence type="inferred from homology"/>
<dbReference type="InterPro" id="IPR019185">
    <property type="entry name" value="Integral_membrane_SYS1-rel"/>
</dbReference>
<dbReference type="PANTHER" id="PTHR12952:SF0">
    <property type="entry name" value="PROTEIN SYS1 HOMOLOG"/>
    <property type="match status" value="1"/>
</dbReference>
<sequence>MAGTSSSKPSSWDPMLIISQIVALQALHYLTLSFLIPPLLWVFAEPNALSYEGGPANVGMVMDWREMAGWPTVHGLAGDDRRGWSVFRGAYSGGRRIGTGTWIDPFKDGSNFYWWDGRTDPMRGWVIAICWMFASVCDVYYLYTFVRRPRLILDFSLTLLFNHLVLTTYYSAALPSSPFFWIVVGAGTALTIVAAEQLCVRREMREGLRTVAPEQDEMEMGNRSLNSRRD</sequence>
<feature type="transmembrane region" description="Helical" evidence="9">
    <location>
        <begin position="122"/>
        <end position="143"/>
    </location>
</feature>
<dbReference type="InParanoid" id="A0A0H2S1W7"/>
<evidence type="ECO:0008006" key="12">
    <source>
        <dbReference type="Google" id="ProtNLM"/>
    </source>
</evidence>
<dbReference type="Proteomes" id="UP000053477">
    <property type="component" value="Unassembled WGS sequence"/>
</dbReference>